<reference evidence="2 3" key="1">
    <citation type="journal article" date="2018" name="Front. Plant Sci.">
        <title>Red Clover (Trifolium pratense) and Zigzag Clover (T. medium) - A Picture of Genomic Similarities and Differences.</title>
        <authorList>
            <person name="Dluhosova J."/>
            <person name="Istvanek J."/>
            <person name="Nedelnik J."/>
            <person name="Repkova J."/>
        </authorList>
    </citation>
    <scope>NUCLEOTIDE SEQUENCE [LARGE SCALE GENOMIC DNA]</scope>
    <source>
        <strain evidence="3">cv. 10/8</strain>
        <tissue evidence="2">Leaf</tissue>
    </source>
</reference>
<accession>A0A392M5Z7</accession>
<dbReference type="AlphaFoldDB" id="A0A392M5Z7"/>
<proteinExistence type="predicted"/>
<protein>
    <submittedName>
        <fullName evidence="2">Uncharacterized protein</fullName>
    </submittedName>
</protein>
<feature type="compositionally biased region" description="Polar residues" evidence="1">
    <location>
        <begin position="14"/>
        <end position="26"/>
    </location>
</feature>
<organism evidence="2 3">
    <name type="scientific">Trifolium medium</name>
    <dbReference type="NCBI Taxonomy" id="97028"/>
    <lineage>
        <taxon>Eukaryota</taxon>
        <taxon>Viridiplantae</taxon>
        <taxon>Streptophyta</taxon>
        <taxon>Embryophyta</taxon>
        <taxon>Tracheophyta</taxon>
        <taxon>Spermatophyta</taxon>
        <taxon>Magnoliopsida</taxon>
        <taxon>eudicotyledons</taxon>
        <taxon>Gunneridae</taxon>
        <taxon>Pentapetalae</taxon>
        <taxon>rosids</taxon>
        <taxon>fabids</taxon>
        <taxon>Fabales</taxon>
        <taxon>Fabaceae</taxon>
        <taxon>Papilionoideae</taxon>
        <taxon>50 kb inversion clade</taxon>
        <taxon>NPAAA clade</taxon>
        <taxon>Hologalegina</taxon>
        <taxon>IRL clade</taxon>
        <taxon>Trifolieae</taxon>
        <taxon>Trifolium</taxon>
    </lineage>
</organism>
<feature type="region of interest" description="Disordered" evidence="1">
    <location>
        <begin position="1"/>
        <end position="28"/>
    </location>
</feature>
<comment type="caution">
    <text evidence="2">The sequence shown here is derived from an EMBL/GenBank/DDBJ whole genome shotgun (WGS) entry which is preliminary data.</text>
</comment>
<dbReference type="EMBL" id="LXQA010004089">
    <property type="protein sequence ID" value="MCH82721.1"/>
    <property type="molecule type" value="Genomic_DNA"/>
</dbReference>
<keyword evidence="3" id="KW-1185">Reference proteome</keyword>
<dbReference type="Proteomes" id="UP000265520">
    <property type="component" value="Unassembled WGS sequence"/>
</dbReference>
<name>A0A392M5Z7_9FABA</name>
<gene>
    <name evidence="2" type="ORF">A2U01_0003532</name>
</gene>
<evidence type="ECO:0000256" key="1">
    <source>
        <dbReference type="SAM" id="MobiDB-lite"/>
    </source>
</evidence>
<sequence>MQYVAKRTQKNDETTPGSSGSPQSKKQVPVLVVDDNVKNSKFVDFPDNSEHNRTVPDPIEVAIIPMQQQTQQQLVDVKTA</sequence>
<evidence type="ECO:0000313" key="3">
    <source>
        <dbReference type="Proteomes" id="UP000265520"/>
    </source>
</evidence>
<evidence type="ECO:0000313" key="2">
    <source>
        <dbReference type="EMBL" id="MCH82721.1"/>
    </source>
</evidence>